<dbReference type="GO" id="GO:0008270">
    <property type="term" value="F:zinc ion binding"/>
    <property type="evidence" value="ECO:0007669"/>
    <property type="project" value="UniProtKB-KW"/>
</dbReference>
<dbReference type="EMBL" id="CAXHTB010000019">
    <property type="protein sequence ID" value="CAL0325887.1"/>
    <property type="molecule type" value="Genomic_DNA"/>
</dbReference>
<evidence type="ECO:0000256" key="1">
    <source>
        <dbReference type="ARBA" id="ARBA00022723"/>
    </source>
</evidence>
<feature type="region of interest" description="Disordered" evidence="6">
    <location>
        <begin position="261"/>
        <end position="314"/>
    </location>
</feature>
<keyword evidence="1 5" id="KW-0479">Metal-binding</keyword>
<feature type="zinc finger region" description="C3H1-type" evidence="5">
    <location>
        <begin position="316"/>
        <end position="343"/>
    </location>
</feature>
<feature type="zinc finger region" description="C3H1-type" evidence="5">
    <location>
        <begin position="345"/>
        <end position="372"/>
    </location>
</feature>
<evidence type="ECO:0000256" key="5">
    <source>
        <dbReference type="PROSITE-ProRule" id="PRU00723"/>
    </source>
</evidence>
<dbReference type="Gene3D" id="4.10.1000.10">
    <property type="entry name" value="Zinc finger, CCCH-type"/>
    <property type="match status" value="1"/>
</dbReference>
<dbReference type="GO" id="GO:0003723">
    <property type="term" value="F:RNA binding"/>
    <property type="evidence" value="ECO:0007669"/>
    <property type="project" value="InterPro"/>
</dbReference>
<feature type="region of interest" description="Disordered" evidence="6">
    <location>
        <begin position="43"/>
        <end position="71"/>
    </location>
</feature>
<dbReference type="PROSITE" id="PS50103">
    <property type="entry name" value="ZF_C3H1"/>
    <property type="match status" value="3"/>
</dbReference>
<keyword evidence="9" id="KW-1185">Reference proteome</keyword>
<feature type="domain" description="C3H1-type" evidence="7">
    <location>
        <begin position="345"/>
        <end position="372"/>
    </location>
</feature>
<dbReference type="GO" id="GO:0005634">
    <property type="term" value="C:nucleus"/>
    <property type="evidence" value="ECO:0007669"/>
    <property type="project" value="TreeGrafter"/>
</dbReference>
<feature type="region of interest" description="Disordered" evidence="6">
    <location>
        <begin position="576"/>
        <end position="599"/>
    </location>
</feature>
<dbReference type="PANTHER" id="PTHR13119">
    <property type="entry name" value="ZINC FINGER CCCH DOMAIN-CONTAINING PROTEI"/>
    <property type="match status" value="1"/>
</dbReference>
<dbReference type="SMART" id="SM00356">
    <property type="entry name" value="ZnF_C3H1"/>
    <property type="match status" value="3"/>
</dbReference>
<accession>A0AAV1XY18</accession>
<evidence type="ECO:0000313" key="9">
    <source>
        <dbReference type="Proteomes" id="UP001497480"/>
    </source>
</evidence>
<keyword evidence="4 5" id="KW-0862">Zinc</keyword>
<feature type="domain" description="C3H1-type" evidence="7">
    <location>
        <begin position="316"/>
        <end position="343"/>
    </location>
</feature>
<evidence type="ECO:0000259" key="7">
    <source>
        <dbReference type="PROSITE" id="PS50103"/>
    </source>
</evidence>
<dbReference type="InterPro" id="IPR000571">
    <property type="entry name" value="Znf_CCCH"/>
</dbReference>
<gene>
    <name evidence="8" type="ORF">LLUT_LOCUS26947</name>
</gene>
<evidence type="ECO:0000256" key="6">
    <source>
        <dbReference type="SAM" id="MobiDB-lite"/>
    </source>
</evidence>
<keyword evidence="2" id="KW-0677">Repeat</keyword>
<proteinExistence type="predicted"/>
<dbReference type="AlphaFoldDB" id="A0AAV1XY18"/>
<evidence type="ECO:0000256" key="3">
    <source>
        <dbReference type="ARBA" id="ARBA00022771"/>
    </source>
</evidence>
<dbReference type="PANTHER" id="PTHR13119:SF12">
    <property type="entry name" value="PROTEIN SUPPRESSOR OF SABLE"/>
    <property type="match status" value="1"/>
</dbReference>
<feature type="compositionally biased region" description="Basic residues" evidence="6">
    <location>
        <begin position="282"/>
        <end position="291"/>
    </location>
</feature>
<evidence type="ECO:0000256" key="4">
    <source>
        <dbReference type="ARBA" id="ARBA00022833"/>
    </source>
</evidence>
<feature type="compositionally biased region" description="Polar residues" evidence="6">
    <location>
        <begin position="212"/>
        <end position="221"/>
    </location>
</feature>
<comment type="caution">
    <text evidence="8">The sequence shown here is derived from an EMBL/GenBank/DDBJ whole genome shotgun (WGS) entry which is preliminary data.</text>
</comment>
<dbReference type="GO" id="GO:0045892">
    <property type="term" value="P:negative regulation of DNA-templated transcription"/>
    <property type="evidence" value="ECO:0007669"/>
    <property type="project" value="InterPro"/>
</dbReference>
<keyword evidence="3 5" id="KW-0863">Zinc-finger</keyword>
<dbReference type="InterPro" id="IPR045124">
    <property type="entry name" value="Su(sable)-like"/>
</dbReference>
<feature type="region of interest" description="Disordered" evidence="6">
    <location>
        <begin position="205"/>
        <end position="237"/>
    </location>
</feature>
<feature type="domain" description="C3H1-type" evidence="7">
    <location>
        <begin position="375"/>
        <end position="397"/>
    </location>
</feature>
<protein>
    <recommendedName>
        <fullName evidence="7">C3H1-type domain-containing protein</fullName>
    </recommendedName>
</protein>
<feature type="zinc finger region" description="C3H1-type" evidence="5">
    <location>
        <begin position="375"/>
        <end position="397"/>
    </location>
</feature>
<dbReference type="Proteomes" id="UP001497480">
    <property type="component" value="Unassembled WGS sequence"/>
</dbReference>
<feature type="compositionally biased region" description="Basic and acidic residues" evidence="6">
    <location>
        <begin position="292"/>
        <end position="302"/>
    </location>
</feature>
<feature type="compositionally biased region" description="Basic and acidic residues" evidence="6">
    <location>
        <begin position="576"/>
        <end position="594"/>
    </location>
</feature>
<dbReference type="InterPro" id="IPR036855">
    <property type="entry name" value="Znf_CCCH_sf"/>
</dbReference>
<sequence>MDEIGRDGGGGFPVRGGSHLRSNTYDSLLHILSHLSPFLSHPPLPHDNSSVSRVEEQEKEGSADVRDHNKDTIDIVNGTEQVTEQTLLNEMDLLLQQHPHPTLQKDFDFDLLNSFSTATNTAAIQSHTTTTNTNNNNKEFGINEMSNTIEEGEFFGDFVIDDNLFDFASINPPALEHQNIDNQDIHKPKTAVKDITLPSELRNAEKERGFEPNSSIPNTVQHDSDNNGIAPGVDKPPDLPVNSAHNLVFYGDLWDVDDSQYEQKDDVSSKTKRGPGNNAEKKARKKRKQRQKRAEMNREHGVKRLKLPPPPVQKSKAKTITCRHYCYGRCYEGDKCKFAHDVEPLTKSKPCRHFARNSCMKGDDCPFDHQLSKYPCEKFVSGGCGRGDACLFSHQVPTEQAIPTLSNVSKPEMKSLSPLGNTNLSIAVNNHGCNPVQQNHFSNSTGIHSPMTAEHKVTSTLQKHPMPTPKGISFLNVAKPSLLSPSTPKEGMVTANKDSRVQIRTSADQSASGTNKICVEIPKKSPAVAPKGINFLSFANSSLKSSVSSLLNRESGNKLPQSVNFGFNRDDYSKVYSHGDHSNSKSVQDGKKASDNSQTSTVTSSMILASPFVSNQSSASNSGKSAFLSTLAFAAHYESDIKMKSLRGEQGKRQ</sequence>
<organism evidence="8 9">
    <name type="scientific">Lupinus luteus</name>
    <name type="common">European yellow lupine</name>
    <dbReference type="NCBI Taxonomy" id="3873"/>
    <lineage>
        <taxon>Eukaryota</taxon>
        <taxon>Viridiplantae</taxon>
        <taxon>Streptophyta</taxon>
        <taxon>Embryophyta</taxon>
        <taxon>Tracheophyta</taxon>
        <taxon>Spermatophyta</taxon>
        <taxon>Magnoliopsida</taxon>
        <taxon>eudicotyledons</taxon>
        <taxon>Gunneridae</taxon>
        <taxon>Pentapetalae</taxon>
        <taxon>rosids</taxon>
        <taxon>fabids</taxon>
        <taxon>Fabales</taxon>
        <taxon>Fabaceae</taxon>
        <taxon>Papilionoideae</taxon>
        <taxon>50 kb inversion clade</taxon>
        <taxon>genistoids sensu lato</taxon>
        <taxon>core genistoids</taxon>
        <taxon>Genisteae</taxon>
        <taxon>Lupinus</taxon>
    </lineage>
</organism>
<evidence type="ECO:0000256" key="2">
    <source>
        <dbReference type="ARBA" id="ARBA00022737"/>
    </source>
</evidence>
<dbReference type="SUPFAM" id="SSF90229">
    <property type="entry name" value="CCCH zinc finger"/>
    <property type="match status" value="1"/>
</dbReference>
<feature type="compositionally biased region" description="Basic and acidic residues" evidence="6">
    <location>
        <begin position="53"/>
        <end position="71"/>
    </location>
</feature>
<reference evidence="8 9" key="1">
    <citation type="submission" date="2024-03" db="EMBL/GenBank/DDBJ databases">
        <authorList>
            <person name="Martinez-Hernandez J."/>
        </authorList>
    </citation>
    <scope>NUCLEOTIDE SEQUENCE [LARGE SCALE GENOMIC DNA]</scope>
</reference>
<name>A0AAV1XY18_LUPLU</name>
<evidence type="ECO:0000313" key="8">
    <source>
        <dbReference type="EMBL" id="CAL0325887.1"/>
    </source>
</evidence>